<proteinExistence type="inferred from homology"/>
<comment type="subcellular location">
    <subcellularLocation>
        <location evidence="1">Membrane</location>
        <topology evidence="1">Single-pass membrane protein</topology>
    </subcellularLocation>
</comment>
<evidence type="ECO:0000256" key="4">
    <source>
        <dbReference type="ARBA" id="ARBA00023125"/>
    </source>
</evidence>
<dbReference type="GO" id="GO:0005634">
    <property type="term" value="C:nucleus"/>
    <property type="evidence" value="ECO:0007669"/>
    <property type="project" value="TreeGrafter"/>
</dbReference>
<evidence type="ECO:0000256" key="7">
    <source>
        <dbReference type="SAM" id="Coils"/>
    </source>
</evidence>
<dbReference type="WBParaSite" id="TREG1_41440.1">
    <property type="protein sequence ID" value="TREG1_41440.1"/>
    <property type="gene ID" value="TREG1_41440"/>
</dbReference>
<dbReference type="AlphaFoldDB" id="A0AA85JTX5"/>
<evidence type="ECO:0000256" key="8">
    <source>
        <dbReference type="SAM" id="MobiDB-lite"/>
    </source>
</evidence>
<name>A0AA85JTX5_TRIRE</name>
<evidence type="ECO:0000313" key="10">
    <source>
        <dbReference type="Proteomes" id="UP000050795"/>
    </source>
</evidence>
<comment type="similarity">
    <text evidence="2">Belongs to the bZIP family. ATF subfamily.</text>
</comment>
<keyword evidence="4" id="KW-0238">DNA-binding</keyword>
<evidence type="ECO:0000256" key="1">
    <source>
        <dbReference type="ARBA" id="ARBA00004167"/>
    </source>
</evidence>
<dbReference type="GO" id="GO:0016020">
    <property type="term" value="C:membrane"/>
    <property type="evidence" value="ECO:0007669"/>
    <property type="project" value="UniProtKB-SubCell"/>
</dbReference>
<reference evidence="10" key="1">
    <citation type="submission" date="2022-06" db="EMBL/GenBank/DDBJ databases">
        <authorList>
            <person name="Berger JAMES D."/>
            <person name="Berger JAMES D."/>
        </authorList>
    </citation>
    <scope>NUCLEOTIDE SEQUENCE [LARGE SCALE GENOMIC DNA]</scope>
</reference>
<evidence type="ECO:0000259" key="9">
    <source>
        <dbReference type="PROSITE" id="PS50217"/>
    </source>
</evidence>
<keyword evidence="10" id="KW-1185">Reference proteome</keyword>
<reference evidence="11" key="2">
    <citation type="submission" date="2023-11" db="UniProtKB">
        <authorList>
            <consortium name="WormBaseParasite"/>
        </authorList>
    </citation>
    <scope>IDENTIFICATION</scope>
</reference>
<feature type="compositionally biased region" description="Polar residues" evidence="8">
    <location>
        <begin position="739"/>
        <end position="753"/>
    </location>
</feature>
<dbReference type="GO" id="GO:0000981">
    <property type="term" value="F:DNA-binding transcription factor activity, RNA polymerase II-specific"/>
    <property type="evidence" value="ECO:0007669"/>
    <property type="project" value="TreeGrafter"/>
</dbReference>
<evidence type="ECO:0000256" key="5">
    <source>
        <dbReference type="ARBA" id="ARBA00023163"/>
    </source>
</evidence>
<dbReference type="PANTHER" id="PTHR46164:SF3">
    <property type="entry name" value="ATF6, ISOFORM C"/>
    <property type="match status" value="1"/>
</dbReference>
<dbReference type="InterPro" id="IPR004827">
    <property type="entry name" value="bZIP"/>
</dbReference>
<dbReference type="GO" id="GO:0000978">
    <property type="term" value="F:RNA polymerase II cis-regulatory region sequence-specific DNA binding"/>
    <property type="evidence" value="ECO:0007669"/>
    <property type="project" value="TreeGrafter"/>
</dbReference>
<keyword evidence="5" id="KW-0804">Transcription</keyword>
<dbReference type="SUPFAM" id="SSF57959">
    <property type="entry name" value="Leucine zipper domain"/>
    <property type="match status" value="1"/>
</dbReference>
<dbReference type="Gene3D" id="1.20.5.170">
    <property type="match status" value="1"/>
</dbReference>
<keyword evidence="7" id="KW-0175">Coiled coil</keyword>
<dbReference type="SMART" id="SM00338">
    <property type="entry name" value="BRLZ"/>
    <property type="match status" value="1"/>
</dbReference>
<evidence type="ECO:0000256" key="3">
    <source>
        <dbReference type="ARBA" id="ARBA00023015"/>
    </source>
</evidence>
<evidence type="ECO:0000313" key="11">
    <source>
        <dbReference type="WBParaSite" id="TREG1_41440.1"/>
    </source>
</evidence>
<dbReference type="PANTHER" id="PTHR46164">
    <property type="entry name" value="ATF6, ISOFORM C"/>
    <property type="match status" value="1"/>
</dbReference>
<organism evidence="10 11">
    <name type="scientific">Trichobilharzia regenti</name>
    <name type="common">Nasal bird schistosome</name>
    <dbReference type="NCBI Taxonomy" id="157069"/>
    <lineage>
        <taxon>Eukaryota</taxon>
        <taxon>Metazoa</taxon>
        <taxon>Spiralia</taxon>
        <taxon>Lophotrochozoa</taxon>
        <taxon>Platyhelminthes</taxon>
        <taxon>Trematoda</taxon>
        <taxon>Digenea</taxon>
        <taxon>Strigeidida</taxon>
        <taxon>Schistosomatoidea</taxon>
        <taxon>Schistosomatidae</taxon>
        <taxon>Trichobilharzia</taxon>
    </lineage>
</organism>
<keyword evidence="6" id="KW-0539">Nucleus</keyword>
<accession>A0AA85JTX5</accession>
<feature type="domain" description="BZIP" evidence="9">
    <location>
        <begin position="286"/>
        <end position="347"/>
    </location>
</feature>
<evidence type="ECO:0000256" key="6">
    <source>
        <dbReference type="ARBA" id="ARBA00023242"/>
    </source>
</evidence>
<dbReference type="Proteomes" id="UP000050795">
    <property type="component" value="Unassembled WGS sequence"/>
</dbReference>
<dbReference type="InterPro" id="IPR046347">
    <property type="entry name" value="bZIP_sf"/>
</dbReference>
<dbReference type="InterPro" id="IPR051882">
    <property type="entry name" value="ATF_bZIP_TF"/>
</dbReference>
<dbReference type="CDD" id="cd14700">
    <property type="entry name" value="bZIP_ATF6"/>
    <property type="match status" value="1"/>
</dbReference>
<dbReference type="PROSITE" id="PS50217">
    <property type="entry name" value="BZIP"/>
    <property type="match status" value="1"/>
</dbReference>
<feature type="coiled-coil region" evidence="7">
    <location>
        <begin position="302"/>
        <end position="350"/>
    </location>
</feature>
<dbReference type="GO" id="GO:0030968">
    <property type="term" value="P:endoplasmic reticulum unfolded protein response"/>
    <property type="evidence" value="ECO:0007669"/>
    <property type="project" value="TreeGrafter"/>
</dbReference>
<sequence>MTCESLLGLDDAMDEFLQSVDLFDDIDVGELDFATKASELLENSDSDSGISVGEKQLQQLEDNGQRNCAASDCVLTDVVGSAVEITTSVLKTNNGISGYEMLTNAKGTPGGGLMKTSSPNVSLPKFKQVTVSAVGGKNLSCNTPLRQTLNGGSSVPLTGAIRGSLKLTSTPVKLSAGNITSFTRFPNVSSGSSTSSPVKLDSEYRSLDELFSGTNEVAEVYEYCGNPASSDPSLQEHLRNVNCTPYSNSSLGSRSQLSPTSLIDMQEFLGPNECIISHANLERIRKKQERMIKNRQAACLSRLRKKEYLERLEMKFEQLKRENLTLWRQNEEWRLRCSHLERCIEDLQSQFPNSTSSEEVNIKCEPVESSTTGIPSSLQSSNGITNTTHVKPVSVHRLVTKSETKVGFKSTTSSLIRPSSFNESGRSKTVSIRNWKDTQDKNMNPQITVSNTVSPVKTLKWDTSPKRIYLSNKIDVESHSQLSSQQSPVPRSSITRTLITSHNRFTPSITHRSKVIATTSLLAIFGLFTLNIFSFSDSNIGYNILPSLSSIGMFPSSDQIISQKFAFANTNAWTSSIQRSVSGKHLSINIQSSQEDVLTDQGRLIKNSSNDNFSTNNCGPNKNISCSENASFADVRQILQGWIERHAISTSNQSAIYRLLLTPSIHNLKAFGNQQSVFNPSSILSRNSMHDEQNPFPLPAKHLDNPSSRKSIPYMTRRRDVRHQRSSSADDVDRRMLNMTANSAPPRFTSSHRSPAPRKYDIQDDYKKADPYVHPAVRAFENLFNVVDRRNDTAYIVFLNRDHFLLPSIDPLPANMRQKVTFLLPAHRVINGSHNSSSNANDDGDYDDNVSASTLSMLQLDCEVMNATLLHTAVYPDNR</sequence>
<dbReference type="Pfam" id="PF00170">
    <property type="entry name" value="bZIP_1"/>
    <property type="match status" value="1"/>
</dbReference>
<evidence type="ECO:0000256" key="2">
    <source>
        <dbReference type="ARBA" id="ARBA00009050"/>
    </source>
</evidence>
<feature type="region of interest" description="Disordered" evidence="8">
    <location>
        <begin position="739"/>
        <end position="758"/>
    </location>
</feature>
<protein>
    <recommendedName>
        <fullName evidence="9">BZIP domain-containing protein</fullName>
    </recommendedName>
</protein>
<keyword evidence="3" id="KW-0805">Transcription regulation</keyword>